<comment type="similarity">
    <text evidence="4">Belongs to the class I-like SAM-binding methyltransferase superfamily.</text>
</comment>
<dbReference type="GO" id="GO:0005634">
    <property type="term" value="C:nucleus"/>
    <property type="evidence" value="ECO:0007669"/>
    <property type="project" value="TreeGrafter"/>
</dbReference>
<dbReference type="PROSITE" id="PS51678">
    <property type="entry name" value="SAM_MT_PRMT"/>
    <property type="match status" value="1"/>
</dbReference>
<evidence type="ECO:0000259" key="9">
    <source>
        <dbReference type="Pfam" id="PF05185"/>
    </source>
</evidence>
<dbReference type="Pfam" id="PF17286">
    <property type="entry name" value="PRMT5_C"/>
    <property type="match status" value="1"/>
</dbReference>
<proteinExistence type="inferred from homology"/>
<dbReference type="InterPro" id="IPR035248">
    <property type="entry name" value="PRMT5_C"/>
</dbReference>
<keyword evidence="1 4" id="KW-0489">Methyltransferase</keyword>
<feature type="domain" description="PRMT5 oligomerisation" evidence="11">
    <location>
        <begin position="566"/>
        <end position="803"/>
    </location>
</feature>
<dbReference type="InterPro" id="IPR035075">
    <property type="entry name" value="PRMT5"/>
</dbReference>
<dbReference type="InterPro" id="IPR029063">
    <property type="entry name" value="SAM-dependent_MTases_sf"/>
</dbReference>
<dbReference type="EMBL" id="KZ805327">
    <property type="protein sequence ID" value="PVI03847.1"/>
    <property type="molecule type" value="Genomic_DNA"/>
</dbReference>
<dbReference type="STRING" id="97972.A0A2V1E009"/>
<evidence type="ECO:0000256" key="1">
    <source>
        <dbReference type="ARBA" id="ARBA00022603"/>
    </source>
</evidence>
<evidence type="ECO:0000313" key="12">
    <source>
        <dbReference type="EMBL" id="PVI03847.1"/>
    </source>
</evidence>
<evidence type="ECO:0000256" key="8">
    <source>
        <dbReference type="SAM" id="MobiDB-lite"/>
    </source>
</evidence>
<dbReference type="PANTHER" id="PTHR10738">
    <property type="entry name" value="PROTEIN ARGININE N-METHYLTRANSFERASE 5"/>
    <property type="match status" value="1"/>
</dbReference>
<reference evidence="12 13" key="1">
    <citation type="journal article" date="2018" name="Sci. Rep.">
        <title>Comparative genomics provides insights into the lifestyle and reveals functional heterogeneity of dark septate endophytic fungi.</title>
        <authorList>
            <person name="Knapp D.G."/>
            <person name="Nemeth J.B."/>
            <person name="Barry K."/>
            <person name="Hainaut M."/>
            <person name="Henrissat B."/>
            <person name="Johnson J."/>
            <person name="Kuo A."/>
            <person name="Lim J.H.P."/>
            <person name="Lipzen A."/>
            <person name="Nolan M."/>
            <person name="Ohm R.A."/>
            <person name="Tamas L."/>
            <person name="Grigoriev I.V."/>
            <person name="Spatafora J.W."/>
            <person name="Nagy L.G."/>
            <person name="Kovacs G.M."/>
        </authorList>
    </citation>
    <scope>NUCLEOTIDE SEQUENCE [LARGE SCALE GENOMIC DNA]</scope>
    <source>
        <strain evidence="12 13">DSE2036</strain>
    </source>
</reference>
<name>A0A2V1E009_9PLEO</name>
<feature type="region of interest" description="Disordered" evidence="8">
    <location>
        <begin position="327"/>
        <end position="365"/>
    </location>
</feature>
<evidence type="ECO:0000256" key="7">
    <source>
        <dbReference type="PIRSR" id="PIRSR015894-3"/>
    </source>
</evidence>
<evidence type="ECO:0000259" key="11">
    <source>
        <dbReference type="Pfam" id="PF17286"/>
    </source>
</evidence>
<dbReference type="GO" id="GO:0005829">
    <property type="term" value="C:cytosol"/>
    <property type="evidence" value="ECO:0007669"/>
    <property type="project" value="TreeGrafter"/>
</dbReference>
<feature type="binding site" evidence="6">
    <location>
        <begin position="510"/>
        <end position="511"/>
    </location>
    <ligand>
        <name>S-adenosyl-L-methionine</name>
        <dbReference type="ChEBI" id="CHEBI:59789"/>
    </ligand>
</feature>
<keyword evidence="13" id="KW-1185">Reference proteome</keyword>
<accession>A0A2V1E009</accession>
<feature type="binding site" evidence="6">
    <location>
        <position position="483"/>
    </location>
    <ligand>
        <name>S-adenosyl-L-methionine</name>
        <dbReference type="ChEBI" id="CHEBI:59789"/>
    </ligand>
</feature>
<dbReference type="Pfam" id="PF05185">
    <property type="entry name" value="PRMT5"/>
    <property type="match status" value="1"/>
</dbReference>
<dbReference type="OrthoDB" id="1368803at2759"/>
<dbReference type="InterPro" id="IPR007857">
    <property type="entry name" value="Arg_MeTrfase_PRMT5"/>
</dbReference>
<dbReference type="FunFam" id="2.70.160.11:FF:000018">
    <property type="entry name" value="Protein arginine N-methyltransferase"/>
    <property type="match status" value="1"/>
</dbReference>
<evidence type="ECO:0000256" key="6">
    <source>
        <dbReference type="PIRSR" id="PIRSR015894-2"/>
    </source>
</evidence>
<feature type="binding site" evidence="6">
    <location>
        <begin position="421"/>
        <end position="422"/>
    </location>
    <ligand>
        <name>S-adenosyl-L-methionine</name>
        <dbReference type="ChEBI" id="CHEBI:59789"/>
    </ligand>
</feature>
<dbReference type="FunFam" id="3.40.50.150:FF:000149">
    <property type="entry name" value="Protein arginine N-methyltransferase"/>
    <property type="match status" value="1"/>
</dbReference>
<evidence type="ECO:0000259" key="10">
    <source>
        <dbReference type="Pfam" id="PF17285"/>
    </source>
</evidence>
<feature type="compositionally biased region" description="Low complexity" evidence="8">
    <location>
        <begin position="327"/>
        <end position="350"/>
    </location>
</feature>
<evidence type="ECO:0000313" key="13">
    <source>
        <dbReference type="Proteomes" id="UP000244855"/>
    </source>
</evidence>
<evidence type="ECO:0000256" key="2">
    <source>
        <dbReference type="ARBA" id="ARBA00022679"/>
    </source>
</evidence>
<dbReference type="Gene3D" id="3.20.20.150">
    <property type="entry name" value="Divalent-metal-dependent TIM barrel enzymes"/>
    <property type="match status" value="1"/>
</dbReference>
<dbReference type="GO" id="GO:0006355">
    <property type="term" value="P:regulation of DNA-templated transcription"/>
    <property type="evidence" value="ECO:0007669"/>
    <property type="project" value="TreeGrafter"/>
</dbReference>
<feature type="binding site" evidence="6">
    <location>
        <position position="412"/>
    </location>
    <ligand>
        <name>S-adenosyl-L-methionine</name>
        <dbReference type="ChEBI" id="CHEBI:59789"/>
    </ligand>
</feature>
<dbReference type="PIRSF" id="PIRSF015894">
    <property type="entry name" value="Skb1_MeTrfase"/>
    <property type="match status" value="1"/>
</dbReference>
<keyword evidence="3 4" id="KW-0949">S-adenosyl-L-methionine</keyword>
<feature type="active site" description="Proton donor/acceptor" evidence="5">
    <location>
        <position position="533"/>
    </location>
</feature>
<gene>
    <name evidence="12" type="ORF">DM02DRAFT_669554</name>
</gene>
<dbReference type="InterPro" id="IPR025799">
    <property type="entry name" value="Arg_MeTrfase"/>
</dbReference>
<feature type="domain" description="PRMT5 TIM barrel" evidence="10">
    <location>
        <begin position="39"/>
        <end position="378"/>
    </location>
</feature>
<organism evidence="12 13">
    <name type="scientific">Periconia macrospinosa</name>
    <dbReference type="NCBI Taxonomy" id="97972"/>
    <lineage>
        <taxon>Eukaryota</taxon>
        <taxon>Fungi</taxon>
        <taxon>Dikarya</taxon>
        <taxon>Ascomycota</taxon>
        <taxon>Pezizomycotina</taxon>
        <taxon>Dothideomycetes</taxon>
        <taxon>Pleosporomycetidae</taxon>
        <taxon>Pleosporales</taxon>
        <taxon>Massarineae</taxon>
        <taxon>Periconiaceae</taxon>
        <taxon>Periconia</taxon>
    </lineage>
</organism>
<dbReference type="PANTHER" id="PTHR10738:SF0">
    <property type="entry name" value="PROTEIN ARGININE N-METHYLTRANSFERASE 5"/>
    <property type="match status" value="1"/>
</dbReference>
<dbReference type="GO" id="GO:0016274">
    <property type="term" value="F:protein-arginine N-methyltransferase activity"/>
    <property type="evidence" value="ECO:0007669"/>
    <property type="project" value="InterPro"/>
</dbReference>
<dbReference type="Proteomes" id="UP000244855">
    <property type="component" value="Unassembled WGS sequence"/>
</dbReference>
<dbReference type="SUPFAM" id="SSF53335">
    <property type="entry name" value="S-adenosyl-L-methionine-dependent methyltransferases"/>
    <property type="match status" value="1"/>
</dbReference>
<dbReference type="GO" id="GO:0032259">
    <property type="term" value="P:methylation"/>
    <property type="evidence" value="ECO:0007669"/>
    <property type="project" value="UniProtKB-KW"/>
</dbReference>
<evidence type="ECO:0000256" key="5">
    <source>
        <dbReference type="PIRSR" id="PIRSR015894-1"/>
    </source>
</evidence>
<dbReference type="Gene3D" id="2.70.160.11">
    <property type="entry name" value="Hnrnp arginine n-methyltransferase1"/>
    <property type="match status" value="1"/>
</dbReference>
<sequence length="804" mass="89193">MDSPQSTTDVLPLWYIGEHNTKREHPVTDELLNHAQDLGYDLLTTTITNSHFQSRVLNLLHSYNQALEEDSKSPQEQAFPLIPALEDVDTPLTPGSNINQYVYYTSSWIDLGSPDPVIAHLSKQVFIREIAYAGFLNASTIVIPGPRLSDGSSSISQYARAIKEALSTGSYMQLHIEMPMDGSRRSEEDDEDVGDLARFARPEYVTEAAKPKNSDPYSTWDVWNTIRTICKYHNRLSVALDLPRRLPSLALQSRWYSEPLRILNVPASSFLVNARGSHVLSKAHQLFIFRCLRLKTAPWILLANIGPIPGVDDPDMIMSYSTGHLSPEAAADAPSPSASLSASPTPAEAAQMPKKSGKKSSSNDPTPYLSYLRYLQRNQPPKTQLEHFGGGFQDYLQSPLQPLTDNLESITYEVFEKDPIKYAWYEEAVAQALRDWKAQKKTTSSDDGAVVIAVVGSGRGPLVTRALNASQSTGIPVRVYAIEKNPNAYVLLCRHNKETWGGRVTVVKTDMRAWKGPTQPDGTFGKVDILVSELLGSFADNELSPECLDGVQHVLNPEHGISIPSSYTAHFTPLATPRIWSDLYSRSTSLDPSAFDIPWVVMFSQFDYLSVQPNQPDVPVQLTNGTKMNHFDLEHPLLPIVHTAWEFSHPIPPTILAQSSLRRGGSAVGGSGGFTGGDGANEHNYRSCQISFPIQEPGTCHGLGGYFETVLYSGSEGPVELSTNPVTMEQKSKDMISWFPIFFPLRTPMHLPANSTIEVSMWRQTDDRKVWYEWLVESFITLNGQKIRLGVSDLHSSKSNGCLM</sequence>
<feature type="active site" description="Proton donor/acceptor" evidence="5">
    <location>
        <position position="542"/>
    </location>
</feature>
<evidence type="ECO:0000256" key="3">
    <source>
        <dbReference type="ARBA" id="ARBA00022691"/>
    </source>
</evidence>
<protein>
    <recommendedName>
        <fullName evidence="4">Protein arginine N-methyltransferase</fullName>
    </recommendedName>
</protein>
<dbReference type="InterPro" id="IPR035247">
    <property type="entry name" value="PRMT5_TIM"/>
</dbReference>
<feature type="site" description="Critical for specifying symmetric addition of methyl groups" evidence="7">
    <location>
        <position position="415"/>
    </location>
</feature>
<dbReference type="Gene3D" id="3.40.50.150">
    <property type="entry name" value="Vaccinia Virus protein VP39"/>
    <property type="match status" value="1"/>
</dbReference>
<keyword evidence="2 4" id="KW-0808">Transferase</keyword>
<dbReference type="AlphaFoldDB" id="A0A2V1E009"/>
<dbReference type="Pfam" id="PF17285">
    <property type="entry name" value="PRMT5_TIM"/>
    <property type="match status" value="1"/>
</dbReference>
<evidence type="ECO:0000256" key="4">
    <source>
        <dbReference type="PIRNR" id="PIRNR015894"/>
    </source>
</evidence>
<feature type="domain" description="PRMT5 arginine-N-methyltransferase" evidence="9">
    <location>
        <begin position="386"/>
        <end position="563"/>
    </location>
</feature>